<gene>
    <name evidence="1" type="ORF">EGI31_21120</name>
</gene>
<evidence type="ECO:0000313" key="2">
    <source>
        <dbReference type="Proteomes" id="UP001204144"/>
    </source>
</evidence>
<dbReference type="EMBL" id="RJUF01000183">
    <property type="protein sequence ID" value="MCP9765445.1"/>
    <property type="molecule type" value="Genomic_DNA"/>
</dbReference>
<organism evidence="1 2">
    <name type="scientific">Lacihabitans soyangensis</name>
    <dbReference type="NCBI Taxonomy" id="869394"/>
    <lineage>
        <taxon>Bacteria</taxon>
        <taxon>Pseudomonadati</taxon>
        <taxon>Bacteroidota</taxon>
        <taxon>Cytophagia</taxon>
        <taxon>Cytophagales</taxon>
        <taxon>Leadbetterellaceae</taxon>
        <taxon>Lacihabitans</taxon>
    </lineage>
</organism>
<proteinExistence type="predicted"/>
<evidence type="ECO:0000313" key="1">
    <source>
        <dbReference type="EMBL" id="MCP9765445.1"/>
    </source>
</evidence>
<dbReference type="RefSeq" id="WP_255039137.1">
    <property type="nucleotide sequence ID" value="NZ_RJUF01000183.1"/>
</dbReference>
<dbReference type="InterPro" id="IPR029058">
    <property type="entry name" value="AB_hydrolase_fold"/>
</dbReference>
<dbReference type="InterPro" id="IPR010662">
    <property type="entry name" value="RBBP9/YdeN"/>
</dbReference>
<keyword evidence="1" id="KW-0378">Hydrolase</keyword>
<sequence length="185" mass="20884">MNKYLIIPGFKGSDDIHWQTLWQNGPLLNSERMEFEDLISVKKGDWVKPLLNKLINSDDKYTIVAHSLGCLAFVHTYARYVIKNVNAAFLVAPPDVEQNSNAFFLNDFAPIPKFEFDIPTFLIASTSDPYCTLGRAEKIADYWGSTFINVGDKGHINSASRLGSWPYGLKLLQQLESENSILIHS</sequence>
<reference evidence="1 2" key="1">
    <citation type="submission" date="2018-11" db="EMBL/GenBank/DDBJ databases">
        <title>Novel bacteria species description.</title>
        <authorList>
            <person name="Han J.-H."/>
        </authorList>
    </citation>
    <scope>NUCLEOTIDE SEQUENCE [LARGE SCALE GENOMIC DNA]</scope>
    <source>
        <strain evidence="1 2">KCTC23259</strain>
    </source>
</reference>
<dbReference type="Pfam" id="PF06821">
    <property type="entry name" value="Ser_hydrolase"/>
    <property type="match status" value="1"/>
</dbReference>
<dbReference type="AlphaFoldDB" id="A0AAE3KXN4"/>
<protein>
    <submittedName>
        <fullName evidence="1">Alpha/beta hydrolase</fullName>
    </submittedName>
</protein>
<accession>A0AAE3KXN4</accession>
<dbReference type="Proteomes" id="UP001204144">
    <property type="component" value="Unassembled WGS sequence"/>
</dbReference>
<dbReference type="Gene3D" id="3.40.50.1820">
    <property type="entry name" value="alpha/beta hydrolase"/>
    <property type="match status" value="1"/>
</dbReference>
<dbReference type="SUPFAM" id="SSF53474">
    <property type="entry name" value="alpha/beta-Hydrolases"/>
    <property type="match status" value="1"/>
</dbReference>
<name>A0AAE3KXN4_9BACT</name>
<dbReference type="GO" id="GO:0016787">
    <property type="term" value="F:hydrolase activity"/>
    <property type="evidence" value="ECO:0007669"/>
    <property type="project" value="UniProtKB-KW"/>
</dbReference>
<keyword evidence="2" id="KW-1185">Reference proteome</keyword>
<comment type="caution">
    <text evidence="1">The sequence shown here is derived from an EMBL/GenBank/DDBJ whole genome shotgun (WGS) entry which is preliminary data.</text>
</comment>